<organism evidence="1 2">
    <name type="scientific">Daedalea quercina L-15889</name>
    <dbReference type="NCBI Taxonomy" id="1314783"/>
    <lineage>
        <taxon>Eukaryota</taxon>
        <taxon>Fungi</taxon>
        <taxon>Dikarya</taxon>
        <taxon>Basidiomycota</taxon>
        <taxon>Agaricomycotina</taxon>
        <taxon>Agaricomycetes</taxon>
        <taxon>Polyporales</taxon>
        <taxon>Fomitopsis</taxon>
    </lineage>
</organism>
<accession>A0A165KH00</accession>
<dbReference type="PANTHER" id="PTHR35871:SF1">
    <property type="entry name" value="CXC1-LIKE CYSTEINE CLUSTER ASSOCIATED WITH KDZ TRANSPOSASES DOMAIN-CONTAINING PROTEIN"/>
    <property type="match status" value="1"/>
</dbReference>
<evidence type="ECO:0000313" key="1">
    <source>
        <dbReference type="EMBL" id="KZT63123.1"/>
    </source>
</evidence>
<reference evidence="1 2" key="1">
    <citation type="journal article" date="2016" name="Mol. Biol. Evol.">
        <title>Comparative Genomics of Early-Diverging Mushroom-Forming Fungi Provides Insights into the Origins of Lignocellulose Decay Capabilities.</title>
        <authorList>
            <person name="Nagy L.G."/>
            <person name="Riley R."/>
            <person name="Tritt A."/>
            <person name="Adam C."/>
            <person name="Daum C."/>
            <person name="Floudas D."/>
            <person name="Sun H."/>
            <person name="Yadav J.S."/>
            <person name="Pangilinan J."/>
            <person name="Larsson K.H."/>
            <person name="Matsuura K."/>
            <person name="Barry K."/>
            <person name="Labutti K."/>
            <person name="Kuo R."/>
            <person name="Ohm R.A."/>
            <person name="Bhattacharya S.S."/>
            <person name="Shirouzu T."/>
            <person name="Yoshinaga Y."/>
            <person name="Martin F.M."/>
            <person name="Grigoriev I.V."/>
            <person name="Hibbett D.S."/>
        </authorList>
    </citation>
    <scope>NUCLEOTIDE SEQUENCE [LARGE SCALE GENOMIC DNA]</scope>
    <source>
        <strain evidence="1 2">L-15889</strain>
    </source>
</reference>
<protein>
    <recommendedName>
        <fullName evidence="3">Tc1-like transposase DDE domain-containing protein</fullName>
    </recommendedName>
</protein>
<proteinExistence type="predicted"/>
<dbReference type="InterPro" id="IPR036397">
    <property type="entry name" value="RNaseH_sf"/>
</dbReference>
<dbReference type="STRING" id="1314783.A0A165KH00"/>
<dbReference type="Proteomes" id="UP000076727">
    <property type="component" value="Unassembled WGS sequence"/>
</dbReference>
<sequence length="555" mass="64832">MEPQVKQDIRGWYDLREQIKADLARSKKKNVILTEINQLLILRNFATLRLKGFERIPASQEIARQWHEGEGVHFARRIRQLACHYQLFEQLPIEKRGGDRGHSLLNDEHVQAAARQYLSGLAAGEVTPKLFRRALNEQILPTLGFHLKTGLSNRTARHWLIKLGWRRTRLKKGVYMDGHERPDVRKYRDKEFLPRMAEYEKFMVQWVVEGKGQEMVRKEPQLMPGEERIIPLFQDESSLHAREYKANVWLCVGEQKLMKKGRSRIIHVSDFVEEENGRLVIHDEHGNIVKDAQRINYPGSNGDPWWDHIQLLSQVDNAIDIFEEAHPDCVALFVFDQSSAHASLGPDALRAFDMNKSNGGKQRKQKDTVIPMNNPTAELRSKVQRMTTDTGEAKGLRQTLEERRFNITGMKAKCSPVCPFENDCCCMARLLSKQDDFHYQESLLELKIKARGHLCIFLPKFHCELNPIEMYWGWCKYRYREVYKEKFEDAKRVARECLDACPVEVIRRFFNRSWRFMDAYRKGLKGKAAEWAVRKQKSHRRIAQSAMMSIDALVS</sequence>
<evidence type="ECO:0000313" key="2">
    <source>
        <dbReference type="Proteomes" id="UP000076727"/>
    </source>
</evidence>
<dbReference type="OrthoDB" id="2794244at2759"/>
<gene>
    <name evidence="1" type="ORF">DAEQUDRAFT_680923</name>
</gene>
<evidence type="ECO:0008006" key="3">
    <source>
        <dbReference type="Google" id="ProtNLM"/>
    </source>
</evidence>
<dbReference type="Gene3D" id="3.30.420.10">
    <property type="entry name" value="Ribonuclease H-like superfamily/Ribonuclease H"/>
    <property type="match status" value="1"/>
</dbReference>
<dbReference type="GO" id="GO:0003676">
    <property type="term" value="F:nucleic acid binding"/>
    <property type="evidence" value="ECO:0007669"/>
    <property type="project" value="InterPro"/>
</dbReference>
<dbReference type="PANTHER" id="PTHR35871">
    <property type="entry name" value="EXPRESSED PROTEIN"/>
    <property type="match status" value="1"/>
</dbReference>
<dbReference type="AlphaFoldDB" id="A0A165KH00"/>
<dbReference type="EMBL" id="KV429249">
    <property type="protein sequence ID" value="KZT63123.1"/>
    <property type="molecule type" value="Genomic_DNA"/>
</dbReference>
<name>A0A165KH00_9APHY</name>
<keyword evidence="2" id="KW-1185">Reference proteome</keyword>